<feature type="transmembrane region" description="Helical" evidence="1">
    <location>
        <begin position="76"/>
        <end position="94"/>
    </location>
</feature>
<reference evidence="2" key="1">
    <citation type="journal article" date="2015" name="Nature">
        <title>Complex archaea that bridge the gap between prokaryotes and eukaryotes.</title>
        <authorList>
            <person name="Spang A."/>
            <person name="Saw J.H."/>
            <person name="Jorgensen S.L."/>
            <person name="Zaremba-Niedzwiedzka K."/>
            <person name="Martijn J."/>
            <person name="Lind A.E."/>
            <person name="van Eijk R."/>
            <person name="Schleper C."/>
            <person name="Guy L."/>
            <person name="Ettema T.J."/>
        </authorList>
    </citation>
    <scope>NUCLEOTIDE SEQUENCE</scope>
</reference>
<organism evidence="2">
    <name type="scientific">marine sediment metagenome</name>
    <dbReference type="NCBI Taxonomy" id="412755"/>
    <lineage>
        <taxon>unclassified sequences</taxon>
        <taxon>metagenomes</taxon>
        <taxon>ecological metagenomes</taxon>
    </lineage>
</organism>
<protein>
    <submittedName>
        <fullName evidence="2">Uncharacterized protein</fullName>
    </submittedName>
</protein>
<keyword evidence="1" id="KW-1133">Transmembrane helix</keyword>
<dbReference type="AlphaFoldDB" id="A0A0F9DQV0"/>
<comment type="caution">
    <text evidence="2">The sequence shown here is derived from an EMBL/GenBank/DDBJ whole genome shotgun (WGS) entry which is preliminary data.</text>
</comment>
<evidence type="ECO:0000313" key="2">
    <source>
        <dbReference type="EMBL" id="KKL64188.1"/>
    </source>
</evidence>
<feature type="transmembrane region" description="Helical" evidence="1">
    <location>
        <begin position="27"/>
        <end position="46"/>
    </location>
</feature>
<accession>A0A0F9DQV0</accession>
<dbReference type="EMBL" id="LAZR01027922">
    <property type="protein sequence ID" value="KKL64188.1"/>
    <property type="molecule type" value="Genomic_DNA"/>
</dbReference>
<evidence type="ECO:0000256" key="1">
    <source>
        <dbReference type="SAM" id="Phobius"/>
    </source>
</evidence>
<keyword evidence="1" id="KW-0812">Transmembrane</keyword>
<sequence>MANLTAVQNLTLVPEIFNVANTFTDGVLGIMILMVVFFGLMMLMSAFSRIDSFLSASFVTFTLSIFLRYLNLVSDLVVGIVIVIFFGSLVVAYMSKDSASGA</sequence>
<proteinExistence type="predicted"/>
<gene>
    <name evidence="2" type="ORF">LCGC14_2167520</name>
</gene>
<name>A0A0F9DQV0_9ZZZZ</name>
<keyword evidence="1" id="KW-0472">Membrane</keyword>